<accession>A0A1D7QX11</accession>
<dbReference type="AlphaFoldDB" id="A0A1D7QX11"/>
<dbReference type="PANTHER" id="PTHR30502:SF0">
    <property type="entry name" value="PHOSPHOENOLPYRUVATE CARBOXYLASE FAMILY PROTEIN"/>
    <property type="match status" value="1"/>
</dbReference>
<dbReference type="GO" id="GO:0005737">
    <property type="term" value="C:cytoplasm"/>
    <property type="evidence" value="ECO:0007669"/>
    <property type="project" value="TreeGrafter"/>
</dbReference>
<dbReference type="GO" id="GO:0046872">
    <property type="term" value="F:metal ion binding"/>
    <property type="evidence" value="ECO:0007669"/>
    <property type="project" value="UniProtKB-KW"/>
</dbReference>
<evidence type="ECO:0000259" key="4">
    <source>
        <dbReference type="Pfam" id="PF03328"/>
    </source>
</evidence>
<dbReference type="InterPro" id="IPR005000">
    <property type="entry name" value="Aldolase/citrate-lyase_domain"/>
</dbReference>
<dbReference type="KEGG" id="bbev:BBEV_2188"/>
<dbReference type="STRING" id="632773.BBEV_2188"/>
<evidence type="ECO:0000313" key="5">
    <source>
        <dbReference type="EMBL" id="AOM83546.1"/>
    </source>
</evidence>
<gene>
    <name evidence="5" type="primary">hpcH</name>
    <name evidence="5" type="ORF">BBEV_2188</name>
</gene>
<dbReference type="Gene3D" id="3.20.20.60">
    <property type="entry name" value="Phosphoenolpyruvate-binding domains"/>
    <property type="match status" value="1"/>
</dbReference>
<dbReference type="Proteomes" id="UP000094463">
    <property type="component" value="Chromosome"/>
</dbReference>
<dbReference type="OrthoDB" id="86160at2"/>
<dbReference type="RefSeq" id="WP_069365516.1">
    <property type="nucleotide sequence ID" value="NZ_CP012502.1"/>
</dbReference>
<name>A0A1D7QX11_9BACI</name>
<dbReference type="PANTHER" id="PTHR30502">
    <property type="entry name" value="2-KETO-3-DEOXY-L-RHAMNONATE ALDOLASE"/>
    <property type="match status" value="1"/>
</dbReference>
<proteinExistence type="inferred from homology"/>
<keyword evidence="3" id="KW-0456">Lyase</keyword>
<dbReference type="InterPro" id="IPR015813">
    <property type="entry name" value="Pyrv/PenolPyrv_kinase-like_dom"/>
</dbReference>
<evidence type="ECO:0000256" key="1">
    <source>
        <dbReference type="ARBA" id="ARBA00005568"/>
    </source>
</evidence>
<sequence length="257" mass="28012">MKLGLRQRLKSGEVLFGTFIKMTDPSSAEIIGLLDFDFAVVDNEHVAMNKENIVNIIRASENVGLSTIIRTKDTSKTDILQFLDSGAVGVQVPNVNKKADAEKVIDAVKYSPAGSRGFAPSHRAANYNLINKKEFIKNSNDKTLTVIHCESKESLDNLEAILTVNNIDVVFIGPMDLSQAFNVPGDVNDSNVVHAIETIISITKKYGKALGTVASDTSEAERLIEKGFQYIAISSDQGFIINGAKSAINELKRKVKL</sequence>
<evidence type="ECO:0000256" key="2">
    <source>
        <dbReference type="ARBA" id="ARBA00022723"/>
    </source>
</evidence>
<keyword evidence="2" id="KW-0479">Metal-binding</keyword>
<comment type="similarity">
    <text evidence="1">Belongs to the HpcH/HpaI aldolase family.</text>
</comment>
<reference evidence="5 6" key="1">
    <citation type="submission" date="2015-08" db="EMBL/GenBank/DDBJ databases">
        <title>The complete genome sequence of Bacillus beveridgei MLTeJB.</title>
        <authorList>
            <person name="Hanson T.E."/>
            <person name="Mesa C."/>
            <person name="Basesman S.M."/>
            <person name="Oremland R.S."/>
        </authorList>
    </citation>
    <scope>NUCLEOTIDE SEQUENCE [LARGE SCALE GENOMIC DNA]</scope>
    <source>
        <strain evidence="5 6">MLTeJB</strain>
    </source>
</reference>
<dbReference type="SUPFAM" id="SSF51621">
    <property type="entry name" value="Phosphoenolpyruvate/pyruvate domain"/>
    <property type="match status" value="1"/>
</dbReference>
<protein>
    <submittedName>
        <fullName evidence="5">4-hydroxy-2-oxo-heptane-1,7-dioate aldolase</fullName>
    </submittedName>
</protein>
<dbReference type="Pfam" id="PF03328">
    <property type="entry name" value="HpcH_HpaI"/>
    <property type="match status" value="1"/>
</dbReference>
<dbReference type="GO" id="GO:0016832">
    <property type="term" value="F:aldehyde-lyase activity"/>
    <property type="evidence" value="ECO:0007669"/>
    <property type="project" value="TreeGrafter"/>
</dbReference>
<evidence type="ECO:0000313" key="6">
    <source>
        <dbReference type="Proteomes" id="UP000094463"/>
    </source>
</evidence>
<organism evidence="5 6">
    <name type="scientific">Salisediminibacterium beveridgei</name>
    <dbReference type="NCBI Taxonomy" id="632773"/>
    <lineage>
        <taxon>Bacteria</taxon>
        <taxon>Bacillati</taxon>
        <taxon>Bacillota</taxon>
        <taxon>Bacilli</taxon>
        <taxon>Bacillales</taxon>
        <taxon>Bacillaceae</taxon>
        <taxon>Salisediminibacterium</taxon>
    </lineage>
</organism>
<dbReference type="PATRIC" id="fig|632773.3.peg.2306"/>
<evidence type="ECO:0000256" key="3">
    <source>
        <dbReference type="ARBA" id="ARBA00023239"/>
    </source>
</evidence>
<feature type="domain" description="HpcH/HpaI aldolase/citrate lyase" evidence="4">
    <location>
        <begin position="16"/>
        <end position="242"/>
    </location>
</feature>
<dbReference type="InterPro" id="IPR040442">
    <property type="entry name" value="Pyrv_kinase-like_dom_sf"/>
</dbReference>
<keyword evidence="6" id="KW-1185">Reference proteome</keyword>
<dbReference type="EMBL" id="CP012502">
    <property type="protein sequence ID" value="AOM83546.1"/>
    <property type="molecule type" value="Genomic_DNA"/>
</dbReference>
<dbReference type="InterPro" id="IPR050251">
    <property type="entry name" value="HpcH-HpaI_aldolase"/>
</dbReference>